<keyword evidence="3" id="KW-0963">Cytoplasm</keyword>
<evidence type="ECO:0000313" key="24">
    <source>
        <dbReference type="Proteomes" id="UP000265100"/>
    </source>
</evidence>
<evidence type="ECO:0000256" key="7">
    <source>
        <dbReference type="ARBA" id="ARBA00022840"/>
    </source>
</evidence>
<dbReference type="InterPro" id="IPR022164">
    <property type="entry name" value="Kinesin-like"/>
</dbReference>
<dbReference type="InterPro" id="IPR032405">
    <property type="entry name" value="Kinesin_assoc"/>
</dbReference>
<reference evidence="23 24" key="1">
    <citation type="submission" date="2018-05" db="EMBL/GenBank/DDBJ databases">
        <authorList>
            <person name="Datahose"/>
        </authorList>
    </citation>
    <scope>NUCLEOTIDE SEQUENCE</scope>
</reference>
<dbReference type="InterPro" id="IPR022140">
    <property type="entry name" value="Kinesin-like_KIF1-typ"/>
</dbReference>
<dbReference type="GeneTree" id="ENSGT00940000157445"/>
<dbReference type="Pfam" id="PF16183">
    <property type="entry name" value="Kinesin_assoc"/>
    <property type="match status" value="1"/>
</dbReference>
<evidence type="ECO:0000256" key="11">
    <source>
        <dbReference type="ARBA" id="ARBA00023175"/>
    </source>
</evidence>
<feature type="domain" description="PH" evidence="21">
    <location>
        <begin position="1787"/>
        <end position="1885"/>
    </location>
</feature>
<dbReference type="GO" id="GO:0008017">
    <property type="term" value="F:microtubule binding"/>
    <property type="evidence" value="ECO:0007669"/>
    <property type="project" value="InterPro"/>
</dbReference>
<dbReference type="InterPro" id="IPR011993">
    <property type="entry name" value="PH-like_dom_sf"/>
</dbReference>
<dbReference type="InterPro" id="IPR000253">
    <property type="entry name" value="FHA_dom"/>
</dbReference>
<reference evidence="23" key="3">
    <citation type="submission" date="2025-08" db="UniProtKB">
        <authorList>
            <consortium name="Ensembl"/>
        </authorList>
    </citation>
    <scope>IDENTIFICATION</scope>
</reference>
<gene>
    <name evidence="23" type="primary">KIF1B</name>
</gene>
<dbReference type="Proteomes" id="UP000265100">
    <property type="component" value="Chromosome 20"/>
</dbReference>
<dbReference type="GO" id="GO:0045202">
    <property type="term" value="C:synapse"/>
    <property type="evidence" value="ECO:0007669"/>
    <property type="project" value="UniProtKB-SubCell"/>
</dbReference>
<dbReference type="PANTHER" id="PTHR47117:SF4">
    <property type="entry name" value="KINESIN-LIKE PROTEIN KIF1B ISOFORM X1"/>
    <property type="match status" value="1"/>
</dbReference>
<dbReference type="Gene3D" id="6.10.250.2520">
    <property type="match status" value="1"/>
</dbReference>
<dbReference type="InterPro" id="IPR027417">
    <property type="entry name" value="P-loop_NTPase"/>
</dbReference>
<evidence type="ECO:0000256" key="16">
    <source>
        <dbReference type="ARBA" id="ARBA00050273"/>
    </source>
</evidence>
<keyword evidence="7 18" id="KW-0067">ATP-binding</keyword>
<evidence type="ECO:0000256" key="14">
    <source>
        <dbReference type="ARBA" id="ARBA00023329"/>
    </source>
</evidence>
<evidence type="ECO:0000256" key="4">
    <source>
        <dbReference type="ARBA" id="ARBA00022553"/>
    </source>
</evidence>
<dbReference type="FunFam" id="2.60.200.20:FF:000001">
    <property type="entry name" value="Kinesin family member 1B"/>
    <property type="match status" value="1"/>
</dbReference>
<dbReference type="Pfam" id="PF00169">
    <property type="entry name" value="PH"/>
    <property type="match status" value="1"/>
</dbReference>
<dbReference type="PRINTS" id="PR00380">
    <property type="entry name" value="KINESINHEAVY"/>
</dbReference>
<protein>
    <recommendedName>
        <fullName evidence="17">plus-end-directed kinesin ATPase</fullName>
        <ecNumber evidence="17">5.6.1.3</ecNumber>
    </recommendedName>
</protein>
<dbReference type="Pfam" id="PF12473">
    <property type="entry name" value="DUF3694"/>
    <property type="match status" value="1"/>
</dbReference>
<evidence type="ECO:0000259" key="21">
    <source>
        <dbReference type="PROSITE" id="PS50003"/>
    </source>
</evidence>
<dbReference type="Gene3D" id="2.30.29.30">
    <property type="entry name" value="Pleckstrin-homology domain (PH domain)/Phosphotyrosine-binding domain (PTB)"/>
    <property type="match status" value="1"/>
</dbReference>
<evidence type="ECO:0000256" key="13">
    <source>
        <dbReference type="ARBA" id="ARBA00023235"/>
    </source>
</evidence>
<dbReference type="Gene3D" id="3.40.850.10">
    <property type="entry name" value="Kinesin motor domain"/>
    <property type="match status" value="1"/>
</dbReference>
<feature type="domain" description="Kinesin motor" evidence="22">
    <location>
        <begin position="5"/>
        <end position="355"/>
    </location>
</feature>
<dbReference type="SUPFAM" id="SSF50729">
    <property type="entry name" value="PH domain-like"/>
    <property type="match status" value="1"/>
</dbReference>
<evidence type="ECO:0000256" key="2">
    <source>
        <dbReference type="ARBA" id="ARBA00004250"/>
    </source>
</evidence>
<accession>A0AAX7V916</accession>
<evidence type="ECO:0000256" key="15">
    <source>
        <dbReference type="ARBA" id="ARBA00034103"/>
    </source>
</evidence>
<feature type="region of interest" description="Disordered" evidence="20">
    <location>
        <begin position="721"/>
        <end position="741"/>
    </location>
</feature>
<feature type="region of interest" description="Disordered" evidence="20">
    <location>
        <begin position="1706"/>
        <end position="1748"/>
    </location>
</feature>
<dbReference type="PROSITE" id="PS50067">
    <property type="entry name" value="KINESIN_MOTOR_2"/>
    <property type="match status" value="1"/>
</dbReference>
<dbReference type="InterPro" id="IPR008984">
    <property type="entry name" value="SMAD_FHA_dom_sf"/>
</dbReference>
<dbReference type="GO" id="GO:0030658">
    <property type="term" value="C:transport vesicle membrane"/>
    <property type="evidence" value="ECO:0007669"/>
    <property type="project" value="UniProtKB-SubCell"/>
</dbReference>
<dbReference type="Pfam" id="PF00498">
    <property type="entry name" value="FHA"/>
    <property type="match status" value="1"/>
</dbReference>
<evidence type="ECO:0000256" key="18">
    <source>
        <dbReference type="PROSITE-ProRule" id="PRU00283"/>
    </source>
</evidence>
<dbReference type="InterPro" id="IPR049780">
    <property type="entry name" value="PH_KIFIA_KIFIB"/>
</dbReference>
<dbReference type="FunFam" id="2.30.29.30:FF:000023">
    <property type="entry name" value="Kinesin family member 1B"/>
    <property type="match status" value="1"/>
</dbReference>
<evidence type="ECO:0000259" key="22">
    <source>
        <dbReference type="PROSITE" id="PS50067"/>
    </source>
</evidence>
<keyword evidence="12" id="KW-0206">Cytoskeleton</keyword>
<evidence type="ECO:0000256" key="8">
    <source>
        <dbReference type="ARBA" id="ARBA00023018"/>
    </source>
</evidence>
<evidence type="ECO:0000256" key="19">
    <source>
        <dbReference type="SAM" id="Coils"/>
    </source>
</evidence>
<feature type="region of interest" description="Disordered" evidence="20">
    <location>
        <begin position="1601"/>
        <end position="1630"/>
    </location>
</feature>
<evidence type="ECO:0000256" key="10">
    <source>
        <dbReference type="ARBA" id="ARBA00023136"/>
    </source>
</evidence>
<dbReference type="SMART" id="SM00129">
    <property type="entry name" value="KISc"/>
    <property type="match status" value="1"/>
</dbReference>
<dbReference type="PROSITE" id="PS50003">
    <property type="entry name" value="PH_DOMAIN"/>
    <property type="match status" value="1"/>
</dbReference>
<keyword evidence="11 18" id="KW-0505">Motor protein</keyword>
<keyword evidence="6 18" id="KW-0547">Nucleotide-binding</keyword>
<feature type="binding site" evidence="18">
    <location>
        <begin position="97"/>
        <end position="104"/>
    </location>
    <ligand>
        <name>ATP</name>
        <dbReference type="ChEBI" id="CHEBI:30616"/>
    </ligand>
</feature>
<dbReference type="SUPFAM" id="SSF52540">
    <property type="entry name" value="P-loop containing nucleoside triphosphate hydrolases"/>
    <property type="match status" value="1"/>
</dbReference>
<keyword evidence="4" id="KW-0597">Phosphoprotein</keyword>
<keyword evidence="14" id="KW-0968">Cytoplasmic vesicle</keyword>
<keyword evidence="5" id="KW-0493">Microtubule</keyword>
<dbReference type="FunFam" id="3.40.850.10:FF:000004">
    <property type="entry name" value="Kinesin-like protein isoform 2"/>
    <property type="match status" value="1"/>
</dbReference>
<dbReference type="PROSITE" id="PS00411">
    <property type="entry name" value="KINESIN_MOTOR_1"/>
    <property type="match status" value="1"/>
</dbReference>
<evidence type="ECO:0000256" key="20">
    <source>
        <dbReference type="SAM" id="MobiDB-lite"/>
    </source>
</evidence>
<reference evidence="23" key="4">
    <citation type="submission" date="2025-09" db="UniProtKB">
        <authorList>
            <consortium name="Ensembl"/>
        </authorList>
    </citation>
    <scope>IDENTIFICATION</scope>
</reference>
<evidence type="ECO:0000256" key="5">
    <source>
        <dbReference type="ARBA" id="ARBA00022701"/>
    </source>
</evidence>
<dbReference type="CDD" id="cd01365">
    <property type="entry name" value="KISc_KIF1A_KIF1B"/>
    <property type="match status" value="1"/>
</dbReference>
<feature type="coiled-coil region" evidence="19">
    <location>
        <begin position="675"/>
        <end position="717"/>
    </location>
</feature>
<comment type="similarity">
    <text evidence="18">Belongs to the TRAFAC class myosin-kinesin ATPase superfamily. Kinesin family.</text>
</comment>
<dbReference type="GO" id="GO:0010970">
    <property type="term" value="P:transport along microtubule"/>
    <property type="evidence" value="ECO:0007669"/>
    <property type="project" value="UniProtKB-ARBA"/>
</dbReference>
<dbReference type="GO" id="GO:0008574">
    <property type="term" value="F:plus-end-directed microtubule motor activity"/>
    <property type="evidence" value="ECO:0007669"/>
    <property type="project" value="UniProtKB-EC"/>
</dbReference>
<proteinExistence type="inferred from homology"/>
<keyword evidence="13" id="KW-0413">Isomerase</keyword>
<evidence type="ECO:0000256" key="3">
    <source>
        <dbReference type="ARBA" id="ARBA00022490"/>
    </source>
</evidence>
<keyword evidence="10" id="KW-0472">Membrane</keyword>
<sequence>MSGASVKVAVRVRPFNSREISKESKCIIQMQGNTTTILNPKAPKEPAKTFSFDYSYWSHTSPDDPCFASQNLVYNDIGKEMLQHAFEGYNVCIFAYGQTGAGKSYTMMGKQEEGQEGIIPMLCEDLFEKINEDGNKEELSYSVEVSYMEIYCERVRDLLNPKNKGNLRVREHPLLGPYVEDLSKLAVTSYTDIADLMDAGNKARTVAATNMNETSSRSHAVFTIVFTQRKHDSETDLSTEKVSKISLVDLAGSERADSTGAKGTRLKEGANINKSLTTLGKVISALAEVDNCTSKSKKKKKSDFIPYRDSVLTWLLRENLGGNSRTAMVAALSPADINYDETLSTLRYADRAKNIKCNAVINEDPNNKLVRDLKDEVARLKELLRAQGLGDILDIDPMGDDCPGSGIKSGDGAQSFKMPLLSSQTEAQSYRRKAPIGSLTASPSSGSLCSQGGLQSVTSIQERIMSTPGGEEAIERLKESEKIIAELNETWEEKLRKTEAIRMEREALLAEMGVAIREDGGTLGVFSPKKTPHLVNLNEDPLMSECLLYYIKDGITRVGQADAERRQDIVLSGAHIKEEHCYFRSERNANGDVIVMLVPCEGSETYVNGKRVEDSIQLRSGNRIIMGKNHVFRFNHPEQARAEREKTPSAETPVEPVDWTFAQRELLEKQGIDMKQEMEKRLTEMEILYKKEKEEADQLLEQQRLVYESKLQELQKQVETRSLVAETPDEEELEEEEEEEVPWTQHEFELAQWAFRKWRYHQFTSLRDQLWGNAVYLKEANAISVELKKKVQFQFVLLTDTPYSPLPPELLPPEPEKDRDPRPFPRTVVAVEVQDLKNGATHYWSLEKLKQRLDQMRAMYDRAGEMASTHQEDCEGTLTGNDPFYDRFHWFKLVGSSPIFHGCVNEHLADRTPSPTFSTTDSEITEMADERQSEMSDLIDDEAFVDDTSSDAGTEEGSDIFSDGQDPFYDRSPWFILVGRAFVYLSNLLYPVPLVHRVAVVTEKGEVRGFLRVGVQAIAADEEAPDYGSGVRQSGTAKISFDDEYFKKNDFPSKVITRSGLSLEELRIVEGQGQSSEVITPSEELIRINDMDLKLGNIGETKLSHGDDLASHLEVGSVFTFRVTVLQASGILPEYADIFCQFNFLHRHDEAFSTEPLKNTGKGAPLGFYHVQNISVEVTESFIEYIKSKPVVFEVFGHYQQHPLHLHGQDLISPPTPSRKYYPIPMPLSKPDHTRKIELIRYLVSGYVNGKVLDTLSEHANSLASSALASLEDEADQLSHFPFLPVASDPVLIVPKHHVPATKLNTITKSNLGHCVSKYDLLVWFEISELEPTGEYIPAIVDHSGGLPCHGTYLLHQGIQRRITVTLIHEKGSELHWKDVRELVVGRIRNKAEVDDSAADAVLSLNIISAKNIKSSHNNNRLSIDKDIDRTFYRFEAVWDSSLHNSLLLNRVTPYGEKIYMTLSAYLELDHCIQPAIITKDICTVFYSRDAKISPPRSLKNLFGTGYSKTPDCNRVTGIYELSLCKMSDTGSPGMQRRRRKVLDTSVAYVRGEENLAGWRPRGDSLILEHQWELEKMEQLQEVEKTRHLLALREKLGEAAPVGTAPTTKSLSESLSPSMSSGTLSTSTSISSQISSTTFESAITPSESSGYDSADIESLVDREKELATKCLRLLTHTFNSEYNQLVNSISDCKLSDISPIGRDPSVTSFSSATLTPSSTCPSLSDSRCGSMDQKTPENSSRASSPSCSDYENFPMVPTLETSYLARAAKNEFLNLVPDIEEMRPGSVVSKKGFLSFVEPRSNSWGKHFVVVRRPYDFIYNSDQDPVERGVLNLSTAQVEYSEDQQAMLKTPNTFAVCTKHGGILLLATNENDMNDWLYAFNPLRAGTIRSKLARRRSGLTKN</sequence>
<reference evidence="24" key="2">
    <citation type="submission" date="2023-03" db="EMBL/GenBank/DDBJ databases">
        <authorList>
            <consortium name="Wellcome Sanger Institute Data Sharing"/>
        </authorList>
    </citation>
    <scope>NUCLEOTIDE SEQUENCE [LARGE SCALE GENOMIC DNA]</scope>
</reference>
<evidence type="ECO:0000313" key="23">
    <source>
        <dbReference type="Ensembl" id="ENSACLP00000077547.1"/>
    </source>
</evidence>
<dbReference type="InterPro" id="IPR001849">
    <property type="entry name" value="PH_domain"/>
</dbReference>
<dbReference type="PANTHER" id="PTHR47117">
    <property type="entry name" value="STAR-RELATED LIPID TRANSFER PROTEIN 9"/>
    <property type="match status" value="1"/>
</dbReference>
<dbReference type="InterPro" id="IPR036961">
    <property type="entry name" value="Kinesin_motor_dom_sf"/>
</dbReference>
<dbReference type="Pfam" id="PF12423">
    <property type="entry name" value="KIF1B"/>
    <property type="match status" value="1"/>
</dbReference>
<comment type="subcellular location">
    <subcellularLocation>
        <location evidence="1">Cytoplasm</location>
        <location evidence="1">Cytoskeleton</location>
    </subcellularLocation>
    <subcellularLocation>
        <location evidence="2">Cytoplasmic vesicle</location>
        <location evidence="2">Secretory vesicle membrane</location>
    </subcellularLocation>
    <subcellularLocation>
        <location evidence="15">Synapse</location>
    </subcellularLocation>
</comment>
<dbReference type="InterPro" id="IPR001752">
    <property type="entry name" value="Kinesin_motor_dom"/>
</dbReference>
<dbReference type="GO" id="GO:0005524">
    <property type="term" value="F:ATP binding"/>
    <property type="evidence" value="ECO:0007669"/>
    <property type="project" value="UniProtKB-UniRule"/>
</dbReference>
<evidence type="ECO:0000256" key="6">
    <source>
        <dbReference type="ARBA" id="ARBA00022741"/>
    </source>
</evidence>
<evidence type="ECO:0000256" key="1">
    <source>
        <dbReference type="ARBA" id="ARBA00004245"/>
    </source>
</evidence>
<dbReference type="CDD" id="cd01233">
    <property type="entry name" value="PH_KIFIA_KIFIB"/>
    <property type="match status" value="1"/>
</dbReference>
<name>A0AAX7V916_ASTCA</name>
<dbReference type="Ensembl" id="ENSACLT00000094489.1">
    <property type="protein sequence ID" value="ENSACLP00000077547.1"/>
    <property type="gene ID" value="ENSACLG00000025714.2"/>
</dbReference>
<feature type="compositionally biased region" description="Low complexity" evidence="20">
    <location>
        <begin position="1607"/>
        <end position="1630"/>
    </location>
</feature>
<dbReference type="GO" id="GO:0005874">
    <property type="term" value="C:microtubule"/>
    <property type="evidence" value="ECO:0007669"/>
    <property type="project" value="UniProtKB-KW"/>
</dbReference>
<dbReference type="SUPFAM" id="SSF49879">
    <property type="entry name" value="SMAD/FHA domain"/>
    <property type="match status" value="1"/>
</dbReference>
<feature type="compositionally biased region" description="Acidic residues" evidence="20">
    <location>
        <begin position="727"/>
        <end position="741"/>
    </location>
</feature>
<feature type="compositionally biased region" description="Low complexity" evidence="20">
    <location>
        <begin position="1710"/>
        <end position="1726"/>
    </location>
</feature>
<evidence type="ECO:0000256" key="17">
    <source>
        <dbReference type="ARBA" id="ARBA00066390"/>
    </source>
</evidence>
<dbReference type="EC" id="5.6.1.3" evidence="17"/>
<keyword evidence="24" id="KW-1185">Reference proteome</keyword>
<evidence type="ECO:0000256" key="12">
    <source>
        <dbReference type="ARBA" id="ARBA00023212"/>
    </source>
</evidence>
<evidence type="ECO:0000256" key="9">
    <source>
        <dbReference type="ARBA" id="ARBA00023054"/>
    </source>
</evidence>
<keyword evidence="9 19" id="KW-0175">Coiled coil</keyword>
<organism evidence="23 24">
    <name type="scientific">Astatotilapia calliptera</name>
    <name type="common">Eastern happy</name>
    <name type="synonym">Chromis callipterus</name>
    <dbReference type="NCBI Taxonomy" id="8154"/>
    <lineage>
        <taxon>Eukaryota</taxon>
        <taxon>Metazoa</taxon>
        <taxon>Chordata</taxon>
        <taxon>Craniata</taxon>
        <taxon>Vertebrata</taxon>
        <taxon>Euteleostomi</taxon>
        <taxon>Actinopterygii</taxon>
        <taxon>Neopterygii</taxon>
        <taxon>Teleostei</taxon>
        <taxon>Neoteleostei</taxon>
        <taxon>Acanthomorphata</taxon>
        <taxon>Ovalentaria</taxon>
        <taxon>Cichlomorphae</taxon>
        <taxon>Cichliformes</taxon>
        <taxon>Cichlidae</taxon>
        <taxon>African cichlids</taxon>
        <taxon>Pseudocrenilabrinae</taxon>
        <taxon>Haplochromini</taxon>
        <taxon>Astatotilapia</taxon>
    </lineage>
</organism>
<dbReference type="Gene3D" id="2.60.200.20">
    <property type="match status" value="1"/>
</dbReference>
<dbReference type="Pfam" id="PF00225">
    <property type="entry name" value="Kinesin"/>
    <property type="match status" value="1"/>
</dbReference>
<dbReference type="InterPro" id="IPR019821">
    <property type="entry name" value="Kinesin_motor_CS"/>
</dbReference>
<keyword evidence="8" id="KW-0770">Synapse</keyword>
<comment type="catalytic activity">
    <reaction evidence="16">
        <text>ATP + H2O + a kinesin associated with a microtubule at position (n) = ADP + phosphate a kinesin associated with a microtubule at position (n+1, toward the plus end).</text>
        <dbReference type="EC" id="5.6.1.3"/>
    </reaction>
</comment>
<feature type="compositionally biased region" description="Polar residues" evidence="20">
    <location>
        <begin position="1732"/>
        <end position="1748"/>
    </location>
</feature>
<dbReference type="SMART" id="SM00233">
    <property type="entry name" value="PH"/>
    <property type="match status" value="1"/>
</dbReference>